<gene>
    <name evidence="6" type="ORF">LHCIRMBIA104_01630</name>
</gene>
<dbReference type="InterPro" id="IPR036390">
    <property type="entry name" value="WH_DNA-bd_sf"/>
</dbReference>
<keyword evidence="4" id="KW-0804">Transcription</keyword>
<dbReference type="InterPro" id="IPR000847">
    <property type="entry name" value="LysR_HTH_N"/>
</dbReference>
<dbReference type="PROSITE" id="PS50931">
    <property type="entry name" value="HTH_LYSR"/>
    <property type="match status" value="1"/>
</dbReference>
<evidence type="ECO:0000256" key="4">
    <source>
        <dbReference type="ARBA" id="ARBA00023163"/>
    </source>
</evidence>
<dbReference type="SUPFAM" id="SSF46785">
    <property type="entry name" value="Winged helix' DNA-binding domain"/>
    <property type="match status" value="1"/>
</dbReference>
<dbReference type="PANTHER" id="PTHR30419">
    <property type="entry name" value="HTH-TYPE TRANSCRIPTIONAL REGULATOR YBHD"/>
    <property type="match status" value="1"/>
</dbReference>
<dbReference type="Gene3D" id="3.40.190.290">
    <property type="match status" value="1"/>
</dbReference>
<dbReference type="FunFam" id="1.10.10.10:FF:000001">
    <property type="entry name" value="LysR family transcriptional regulator"/>
    <property type="match status" value="1"/>
</dbReference>
<evidence type="ECO:0000313" key="7">
    <source>
        <dbReference type="Proteomes" id="UP000017247"/>
    </source>
</evidence>
<dbReference type="AlphaFoldDB" id="U6FE83"/>
<organism evidence="6 7">
    <name type="scientific">Lactobacillus helveticus CIRM-BIA 104</name>
    <dbReference type="NCBI Taxonomy" id="1226333"/>
    <lineage>
        <taxon>Bacteria</taxon>
        <taxon>Bacillati</taxon>
        <taxon>Bacillota</taxon>
        <taxon>Bacilli</taxon>
        <taxon>Lactobacillales</taxon>
        <taxon>Lactobacillaceae</taxon>
        <taxon>Lactobacillus</taxon>
    </lineage>
</organism>
<dbReference type="Pfam" id="PF00126">
    <property type="entry name" value="HTH_1"/>
    <property type="match status" value="1"/>
</dbReference>
<dbReference type="GO" id="GO:0003677">
    <property type="term" value="F:DNA binding"/>
    <property type="evidence" value="ECO:0007669"/>
    <property type="project" value="UniProtKB-KW"/>
</dbReference>
<dbReference type="HOGENOM" id="CLU_039613_6_2_9"/>
<evidence type="ECO:0000256" key="3">
    <source>
        <dbReference type="ARBA" id="ARBA00023125"/>
    </source>
</evidence>
<evidence type="ECO:0000259" key="5">
    <source>
        <dbReference type="PROSITE" id="PS50931"/>
    </source>
</evidence>
<feature type="domain" description="HTH lysR-type" evidence="5">
    <location>
        <begin position="29"/>
        <end position="85"/>
    </location>
</feature>
<proteinExistence type="inferred from homology"/>
<dbReference type="PANTHER" id="PTHR30419:SF8">
    <property type="entry name" value="NITROGEN ASSIMILATION TRANSCRIPTIONAL ACTIVATOR-RELATED"/>
    <property type="match status" value="1"/>
</dbReference>
<comment type="caution">
    <text evidence="6">The sequence shown here is derived from an EMBL/GenBank/DDBJ whole genome shotgun (WGS) entry which is preliminary data.</text>
</comment>
<protein>
    <submittedName>
        <fullName evidence="6">Transcriptional regulator</fullName>
    </submittedName>
</protein>
<dbReference type="EMBL" id="CBUL010000138">
    <property type="protein sequence ID" value="CDI60876.1"/>
    <property type="molecule type" value="Genomic_DNA"/>
</dbReference>
<sequence length="320" mass="36023">MRKIYLHKRFDSFLLSDWITIFYSKRKKELRVLNYFVATAQELNMTRAAQKLLVSQPALSRQIADLEDELGVKLFNRRPLPLTLTSAGQYLFEQAKEILALTAKTKSNLQSTAIISGDLTIAAGESIAMQRIMNILSNIIQDYPTVKVHILSGDYEFAKKKLNVGTVDFAVIIGNLPLSNYASLQLPEKDTWGVLMTKDDPLAKKDHITAADLAGRNVLNSQQTETMHYFDSWFGNYKDQINIIGTYNLSFNGTLLVKNHAALSLTLDKLADVSDESNLTFRPIYPKMTESITVIWKHSTNLSAVAELFLNRLQASIAED</sequence>
<dbReference type="InterPro" id="IPR036388">
    <property type="entry name" value="WH-like_DNA-bd_sf"/>
</dbReference>
<reference evidence="6" key="1">
    <citation type="submission" date="2013-09" db="EMBL/GenBank/DDBJ databases">
        <title>Draft Genome Sequence of five Lactobacillus helveticus strains CIRM-BIA 101T, 103, 104, 951 and 953 isolated from milk product.</title>
        <authorList>
            <person name="Valence F."/>
            <person name="Chuat V."/>
            <person name="Ma L."/>
            <person name="Creno S."/>
            <person name="Falentin H."/>
            <person name="Lortal S."/>
            <person name="Bizet C."/>
            <person name="Clermont D."/>
            <person name="Loux V."/>
            <person name="Bouchier C."/>
            <person name="Cousin S."/>
        </authorList>
    </citation>
    <scope>NUCLEOTIDE SEQUENCE [LARGE SCALE GENOMIC DNA]</scope>
    <source>
        <strain evidence="6">CIRM-BIA 104</strain>
    </source>
</reference>
<keyword evidence="2" id="KW-0805">Transcription regulation</keyword>
<name>U6FE83_LACHE</name>
<dbReference type="PRINTS" id="PR00039">
    <property type="entry name" value="HTHLYSR"/>
</dbReference>
<dbReference type="SUPFAM" id="SSF53850">
    <property type="entry name" value="Periplasmic binding protein-like II"/>
    <property type="match status" value="1"/>
</dbReference>
<accession>U6FE83</accession>
<comment type="similarity">
    <text evidence="1">Belongs to the LysR transcriptional regulatory family.</text>
</comment>
<dbReference type="GO" id="GO:0005829">
    <property type="term" value="C:cytosol"/>
    <property type="evidence" value="ECO:0007669"/>
    <property type="project" value="TreeGrafter"/>
</dbReference>
<evidence type="ECO:0000256" key="2">
    <source>
        <dbReference type="ARBA" id="ARBA00023015"/>
    </source>
</evidence>
<dbReference type="InterPro" id="IPR005119">
    <property type="entry name" value="LysR_subst-bd"/>
</dbReference>
<dbReference type="GO" id="GO:0003700">
    <property type="term" value="F:DNA-binding transcription factor activity"/>
    <property type="evidence" value="ECO:0007669"/>
    <property type="project" value="InterPro"/>
</dbReference>
<evidence type="ECO:0000256" key="1">
    <source>
        <dbReference type="ARBA" id="ARBA00009437"/>
    </source>
</evidence>
<dbReference type="Pfam" id="PF03466">
    <property type="entry name" value="LysR_substrate"/>
    <property type="match status" value="1"/>
</dbReference>
<dbReference type="RefSeq" id="WP_023191908.1">
    <property type="nucleotide sequence ID" value="NZ_HG531089.1"/>
</dbReference>
<keyword evidence="3" id="KW-0238">DNA-binding</keyword>
<dbReference type="CDD" id="cd05466">
    <property type="entry name" value="PBP2_LTTR_substrate"/>
    <property type="match status" value="1"/>
</dbReference>
<dbReference type="Proteomes" id="UP000017247">
    <property type="component" value="Unassembled WGS sequence"/>
</dbReference>
<dbReference type="Gene3D" id="1.10.10.10">
    <property type="entry name" value="Winged helix-like DNA-binding domain superfamily/Winged helix DNA-binding domain"/>
    <property type="match status" value="1"/>
</dbReference>
<dbReference type="InterPro" id="IPR050950">
    <property type="entry name" value="HTH-type_LysR_regulators"/>
</dbReference>
<evidence type="ECO:0000313" key="6">
    <source>
        <dbReference type="EMBL" id="CDI60876.1"/>
    </source>
</evidence>